<dbReference type="Pfam" id="PF04977">
    <property type="entry name" value="DivIC"/>
    <property type="match status" value="1"/>
</dbReference>
<dbReference type="AlphaFoldDB" id="A0A844FKV9"/>
<dbReference type="RefSeq" id="WP_154486213.1">
    <property type="nucleotide sequence ID" value="NZ_JAQYBB010000144.1"/>
</dbReference>
<dbReference type="GO" id="GO:0051301">
    <property type="term" value="P:cell division"/>
    <property type="evidence" value="ECO:0007669"/>
    <property type="project" value="InterPro"/>
</dbReference>
<dbReference type="EMBL" id="VUMW01000001">
    <property type="protein sequence ID" value="MST79036.1"/>
    <property type="molecule type" value="Genomic_DNA"/>
</dbReference>
<name>A0A844FKV9_9LACO</name>
<keyword evidence="1" id="KW-0472">Membrane</keyword>
<protein>
    <submittedName>
        <fullName evidence="2">Septum formation initiator family protein</fullName>
    </submittedName>
</protein>
<dbReference type="PANTHER" id="PTHR40027">
    <property type="entry name" value="CELL DIVISION PROTEIN DIVIC"/>
    <property type="match status" value="1"/>
</dbReference>
<dbReference type="Proteomes" id="UP000452141">
    <property type="component" value="Unassembled WGS sequence"/>
</dbReference>
<keyword evidence="1" id="KW-1133">Transmembrane helix</keyword>
<proteinExistence type="predicted"/>
<gene>
    <name evidence="2" type="ORF">FYJ61_00760</name>
</gene>
<evidence type="ECO:0000256" key="1">
    <source>
        <dbReference type="SAM" id="Phobius"/>
    </source>
</evidence>
<feature type="transmembrane region" description="Helical" evidence="1">
    <location>
        <begin position="40"/>
        <end position="57"/>
    </location>
</feature>
<keyword evidence="1" id="KW-0812">Transmembrane</keyword>
<dbReference type="InterPro" id="IPR039076">
    <property type="entry name" value="DivIC"/>
</dbReference>
<comment type="caution">
    <text evidence="2">The sequence shown here is derived from an EMBL/GenBank/DDBJ whole genome shotgun (WGS) entry which is preliminary data.</text>
</comment>
<evidence type="ECO:0000313" key="2">
    <source>
        <dbReference type="EMBL" id="MST79036.1"/>
    </source>
</evidence>
<reference evidence="2 3" key="1">
    <citation type="submission" date="2019-08" db="EMBL/GenBank/DDBJ databases">
        <title>In-depth cultivation of the pig gut microbiome towards novel bacterial diversity and tailored functional studies.</title>
        <authorList>
            <person name="Wylensek D."/>
            <person name="Hitch T.C.A."/>
            <person name="Clavel T."/>
        </authorList>
    </citation>
    <scope>NUCLEOTIDE SEQUENCE [LARGE SCALE GENOMIC DNA]</scope>
    <source>
        <strain evidence="2 3">WCA-470BD-2E</strain>
    </source>
</reference>
<accession>A0A844FKV9</accession>
<sequence>MGNNHRNQKVTPLRPDQEVSLLKKKQRKYREVHRVRRNRIMAVILVACAILTFQLVMTKNNTRKVAEEVSQNQATLTKIKATNQTLKNKRDDMKDTDYVAKLIRYKYKYTKSGEKVYNVKEKSEDK</sequence>
<dbReference type="InterPro" id="IPR007060">
    <property type="entry name" value="FtsL/DivIC"/>
</dbReference>
<dbReference type="PANTHER" id="PTHR40027:SF1">
    <property type="entry name" value="CELL DIVISION PROTEIN DIVIC"/>
    <property type="match status" value="1"/>
</dbReference>
<evidence type="ECO:0000313" key="3">
    <source>
        <dbReference type="Proteomes" id="UP000452141"/>
    </source>
</evidence>
<organism evidence="2 3">
    <name type="scientific">Lactobacillus equicursoris</name>
    <dbReference type="NCBI Taxonomy" id="420645"/>
    <lineage>
        <taxon>Bacteria</taxon>
        <taxon>Bacillati</taxon>
        <taxon>Bacillota</taxon>
        <taxon>Bacilli</taxon>
        <taxon>Lactobacillales</taxon>
        <taxon>Lactobacillaceae</taxon>
        <taxon>Lactobacillus</taxon>
    </lineage>
</organism>